<evidence type="ECO:0000313" key="5">
    <source>
        <dbReference type="Proteomes" id="UP001500655"/>
    </source>
</evidence>
<dbReference type="GO" id="GO:0032259">
    <property type="term" value="P:methylation"/>
    <property type="evidence" value="ECO:0007669"/>
    <property type="project" value="UniProtKB-KW"/>
</dbReference>
<dbReference type="SUPFAM" id="SSF53335">
    <property type="entry name" value="S-adenosyl-L-methionine-dependent methyltransferases"/>
    <property type="match status" value="1"/>
</dbReference>
<dbReference type="Pfam" id="PF13649">
    <property type="entry name" value="Methyltransf_25"/>
    <property type="match status" value="1"/>
</dbReference>
<keyword evidence="2" id="KW-0808">Transferase</keyword>
<dbReference type="GO" id="GO:0008168">
    <property type="term" value="F:methyltransferase activity"/>
    <property type="evidence" value="ECO:0007669"/>
    <property type="project" value="UniProtKB-KW"/>
</dbReference>
<dbReference type="Gene3D" id="3.40.50.150">
    <property type="entry name" value="Vaccinia Virus protein VP39"/>
    <property type="match status" value="1"/>
</dbReference>
<dbReference type="PANTHER" id="PTHR43861">
    <property type="entry name" value="TRANS-ACONITATE 2-METHYLTRANSFERASE-RELATED"/>
    <property type="match status" value="1"/>
</dbReference>
<gene>
    <name evidence="4" type="ORF">GCM10009681_14340</name>
</gene>
<dbReference type="InterPro" id="IPR041698">
    <property type="entry name" value="Methyltransf_25"/>
</dbReference>
<dbReference type="CDD" id="cd02440">
    <property type="entry name" value="AdoMet_MTases"/>
    <property type="match status" value="1"/>
</dbReference>
<organism evidence="4 5">
    <name type="scientific">Luedemannella helvata</name>
    <dbReference type="NCBI Taxonomy" id="349315"/>
    <lineage>
        <taxon>Bacteria</taxon>
        <taxon>Bacillati</taxon>
        <taxon>Actinomycetota</taxon>
        <taxon>Actinomycetes</taxon>
        <taxon>Micromonosporales</taxon>
        <taxon>Micromonosporaceae</taxon>
        <taxon>Luedemannella</taxon>
    </lineage>
</organism>
<protein>
    <submittedName>
        <fullName evidence="4">Class I SAM-dependent methyltransferase</fullName>
    </submittedName>
</protein>
<name>A0ABP4W0W8_9ACTN</name>
<accession>A0ABP4W0W8</accession>
<keyword evidence="1 4" id="KW-0489">Methyltransferase</keyword>
<dbReference type="InterPro" id="IPR029063">
    <property type="entry name" value="SAM-dependent_MTases_sf"/>
</dbReference>
<feature type="domain" description="Methyltransferase" evidence="3">
    <location>
        <begin position="70"/>
        <end position="164"/>
    </location>
</feature>
<evidence type="ECO:0000256" key="2">
    <source>
        <dbReference type="ARBA" id="ARBA00022679"/>
    </source>
</evidence>
<dbReference type="EMBL" id="BAAALS010000005">
    <property type="protein sequence ID" value="GAA1744567.1"/>
    <property type="molecule type" value="Genomic_DNA"/>
</dbReference>
<evidence type="ECO:0000256" key="1">
    <source>
        <dbReference type="ARBA" id="ARBA00022603"/>
    </source>
</evidence>
<evidence type="ECO:0000259" key="3">
    <source>
        <dbReference type="Pfam" id="PF13649"/>
    </source>
</evidence>
<sequence length="281" mass="30638">MPLQGRYARMSGPVGHRQRVSCSAATGRQGDAHMNDSFYSHARLYDLMFPGGGPAVDFYRAEADRRGGRVLELGCGTGHKLVPIASDGHSCVGLDFSAQMLAEARRKADERGVAVEWVQGDMRAFELGRTFDLVFITANSLLHLHESQDLLSCFRSVRSHLAPGARFIFDVFNPSVRLLAGADGVRRTRESFVDPDRGTVSVDVAETYDAPAQVTRGTWYFSTGSEPDFVVAPLDMRSIFPQELPLLVALGGLRLVERFGDWAGGPFAADAPLQLCICEAA</sequence>
<reference evidence="5" key="1">
    <citation type="journal article" date="2019" name="Int. J. Syst. Evol. Microbiol.">
        <title>The Global Catalogue of Microorganisms (GCM) 10K type strain sequencing project: providing services to taxonomists for standard genome sequencing and annotation.</title>
        <authorList>
            <consortium name="The Broad Institute Genomics Platform"/>
            <consortium name="The Broad Institute Genome Sequencing Center for Infectious Disease"/>
            <person name="Wu L."/>
            <person name="Ma J."/>
        </authorList>
    </citation>
    <scope>NUCLEOTIDE SEQUENCE [LARGE SCALE GENOMIC DNA]</scope>
    <source>
        <strain evidence="5">JCM 13249</strain>
    </source>
</reference>
<proteinExistence type="predicted"/>
<keyword evidence="5" id="KW-1185">Reference proteome</keyword>
<evidence type="ECO:0000313" key="4">
    <source>
        <dbReference type="EMBL" id="GAA1744567.1"/>
    </source>
</evidence>
<comment type="caution">
    <text evidence="4">The sequence shown here is derived from an EMBL/GenBank/DDBJ whole genome shotgun (WGS) entry which is preliminary data.</text>
</comment>
<dbReference type="PANTHER" id="PTHR43861:SF1">
    <property type="entry name" value="TRANS-ACONITATE 2-METHYLTRANSFERASE"/>
    <property type="match status" value="1"/>
</dbReference>
<dbReference type="Proteomes" id="UP001500655">
    <property type="component" value="Unassembled WGS sequence"/>
</dbReference>